<dbReference type="GO" id="GO:0016020">
    <property type="term" value="C:membrane"/>
    <property type="evidence" value="ECO:0007669"/>
    <property type="project" value="TreeGrafter"/>
</dbReference>
<evidence type="ECO:0000259" key="4">
    <source>
        <dbReference type="Pfam" id="PF00501"/>
    </source>
</evidence>
<comment type="caution">
    <text evidence="5">The sequence shown here is derived from an EMBL/GenBank/DDBJ whole genome shotgun (WGS) entry which is preliminary data.</text>
</comment>
<evidence type="ECO:0000256" key="2">
    <source>
        <dbReference type="ARBA" id="ARBA00022840"/>
    </source>
</evidence>
<dbReference type="PANTHER" id="PTHR43272">
    <property type="entry name" value="LONG-CHAIN-FATTY-ACID--COA LIGASE"/>
    <property type="match status" value="1"/>
</dbReference>
<evidence type="ECO:0000313" key="6">
    <source>
        <dbReference type="Proteomes" id="UP001165679"/>
    </source>
</evidence>
<feature type="domain" description="AMP-dependent synthetase/ligase" evidence="4">
    <location>
        <begin position="3"/>
        <end position="404"/>
    </location>
</feature>
<organism evidence="5 6">
    <name type="scientific">Limobrevibacterium gyesilva</name>
    <dbReference type="NCBI Taxonomy" id="2991712"/>
    <lineage>
        <taxon>Bacteria</taxon>
        <taxon>Pseudomonadati</taxon>
        <taxon>Pseudomonadota</taxon>
        <taxon>Alphaproteobacteria</taxon>
        <taxon>Acetobacterales</taxon>
        <taxon>Acetobacteraceae</taxon>
        <taxon>Limobrevibacterium</taxon>
    </lineage>
</organism>
<keyword evidence="2" id="KW-0067">ATP-binding</keyword>
<dbReference type="Pfam" id="PF00501">
    <property type="entry name" value="AMP-binding"/>
    <property type="match status" value="1"/>
</dbReference>
<keyword evidence="6" id="KW-1185">Reference proteome</keyword>
<reference evidence="5" key="1">
    <citation type="submission" date="2022-09" db="EMBL/GenBank/DDBJ databases">
        <title>Rhodovastum sp. nov. RN2-1 isolated from soil in Seongnam, South Korea.</title>
        <authorList>
            <person name="Le N.T."/>
        </authorList>
    </citation>
    <scope>NUCLEOTIDE SEQUENCE</scope>
    <source>
        <strain evidence="5">RN2-1</strain>
    </source>
</reference>
<dbReference type="Gene3D" id="3.40.50.12780">
    <property type="entry name" value="N-terminal domain of ligase-like"/>
    <property type="match status" value="1"/>
</dbReference>
<dbReference type="CDD" id="cd05907">
    <property type="entry name" value="VL_LC_FACS_like"/>
    <property type="match status" value="1"/>
</dbReference>
<keyword evidence="5" id="KW-0436">Ligase</keyword>
<protein>
    <submittedName>
        <fullName evidence="5">Long-chain fatty acid--CoA ligase</fullName>
    </submittedName>
</protein>
<accession>A0AA41YR67</accession>
<keyword evidence="1" id="KW-0547">Nucleotide-binding</keyword>
<gene>
    <name evidence="5" type="ORF">OL599_22510</name>
</gene>
<dbReference type="Gene3D" id="3.30.300.30">
    <property type="match status" value="1"/>
</dbReference>
<evidence type="ECO:0000313" key="5">
    <source>
        <dbReference type="EMBL" id="MCW3477345.1"/>
    </source>
</evidence>
<dbReference type="InterPro" id="IPR042099">
    <property type="entry name" value="ANL_N_sf"/>
</dbReference>
<evidence type="ECO:0000256" key="3">
    <source>
        <dbReference type="ARBA" id="ARBA00024484"/>
    </source>
</evidence>
<dbReference type="Proteomes" id="UP001165679">
    <property type="component" value="Unassembled WGS sequence"/>
</dbReference>
<dbReference type="PANTHER" id="PTHR43272:SF33">
    <property type="entry name" value="AMP-BINDING DOMAIN-CONTAINING PROTEIN-RELATED"/>
    <property type="match status" value="1"/>
</dbReference>
<reference evidence="5" key="2">
    <citation type="submission" date="2022-10" db="EMBL/GenBank/DDBJ databases">
        <authorList>
            <person name="Trinh H.N."/>
        </authorList>
    </citation>
    <scope>NUCLEOTIDE SEQUENCE</scope>
    <source>
        <strain evidence="5">RN2-1</strain>
    </source>
</reference>
<dbReference type="InterPro" id="IPR045851">
    <property type="entry name" value="AMP-bd_C_sf"/>
</dbReference>
<dbReference type="GO" id="GO:0004467">
    <property type="term" value="F:long-chain fatty acid-CoA ligase activity"/>
    <property type="evidence" value="ECO:0007669"/>
    <property type="project" value="UniProtKB-EC"/>
</dbReference>
<dbReference type="InterPro" id="IPR000873">
    <property type="entry name" value="AMP-dep_synth/lig_dom"/>
</dbReference>
<dbReference type="Pfam" id="PF23562">
    <property type="entry name" value="AMP-binding_C_3"/>
    <property type="match status" value="1"/>
</dbReference>
<dbReference type="AlphaFoldDB" id="A0AA41YR67"/>
<proteinExistence type="predicted"/>
<name>A0AA41YR67_9PROT</name>
<dbReference type="SUPFAM" id="SSF56801">
    <property type="entry name" value="Acetyl-CoA synthetase-like"/>
    <property type="match status" value="1"/>
</dbReference>
<sequence length="551" mass="59350">MFDRARQWPDRPMLRSYHDGAWQAITWGQFARQAASVARTLRRAGVSAGDRVVIVSENRPEFPIVETALMAIRAVPVPTYTTNTVDDHAHILRDSGARAAVASTAALAAKLALAGPLDVLVVMEPFSSPGVPVLAWQALVQDESDPADIAAEAATIAPGALACLIYTSGTGGAPKGVMLPHRAILSNCRGAFDLVRPLRLRDETYLSFLPLSHSYEHTVGQFFLLSVGSEVVYARGVEHLAADMLAVRPTIMTMVPRVLEVIRARILGQVARQPAWQRALFDRALRVGRRRAEGQPLSPLDRLLDPLLERLVRRKVRARFGGRLRAAISGGARLEPEVGRFFLGLGVAMLQGYGQTEAGPVIAANPPDACRIDSVGKTLAGVELRIAADGEILVRGDLVMDGYWQRPGDTTAAIRDGWLHTGDIGTLDADGYLRITDRKKDMIVLSGGENVSPARIEGMLIAEPAIAQAVVLGEGRAGLTALVVPHEGCDELAVAAAVAEVNARLSVTERIRRHAVVPPFTVDNRLMTATQKIRRHLVAEAHADVLARLGA</sequence>
<dbReference type="GO" id="GO:0005524">
    <property type="term" value="F:ATP binding"/>
    <property type="evidence" value="ECO:0007669"/>
    <property type="project" value="UniProtKB-KW"/>
</dbReference>
<evidence type="ECO:0000256" key="1">
    <source>
        <dbReference type="ARBA" id="ARBA00022741"/>
    </source>
</evidence>
<comment type="catalytic activity">
    <reaction evidence="3">
        <text>a long-chain fatty acid + ATP + CoA = a long-chain fatty acyl-CoA + AMP + diphosphate</text>
        <dbReference type="Rhea" id="RHEA:15421"/>
        <dbReference type="ChEBI" id="CHEBI:30616"/>
        <dbReference type="ChEBI" id="CHEBI:33019"/>
        <dbReference type="ChEBI" id="CHEBI:57287"/>
        <dbReference type="ChEBI" id="CHEBI:57560"/>
        <dbReference type="ChEBI" id="CHEBI:83139"/>
        <dbReference type="ChEBI" id="CHEBI:456215"/>
        <dbReference type="EC" id="6.2.1.3"/>
    </reaction>
    <physiologicalReaction direction="left-to-right" evidence="3">
        <dbReference type="Rhea" id="RHEA:15422"/>
    </physiologicalReaction>
</comment>
<dbReference type="EMBL" id="JAPDNT010000035">
    <property type="protein sequence ID" value="MCW3477345.1"/>
    <property type="molecule type" value="Genomic_DNA"/>
</dbReference>